<protein>
    <recommendedName>
        <fullName evidence="2">R3H domain-containing protein</fullName>
    </recommendedName>
</protein>
<feature type="region of interest" description="Disordered" evidence="1">
    <location>
        <begin position="1"/>
        <end position="25"/>
    </location>
</feature>
<feature type="domain" description="R3H" evidence="2">
    <location>
        <begin position="116"/>
        <end position="181"/>
    </location>
</feature>
<dbReference type="PANTHER" id="PTHR35800:SF1">
    <property type="entry name" value="RNA-BINDING PROTEIN KHPB"/>
    <property type="match status" value="1"/>
</dbReference>
<dbReference type="SUPFAM" id="SSF82708">
    <property type="entry name" value="R3H domain"/>
    <property type="match status" value="1"/>
</dbReference>
<sequence>MLVSPNGISNFMKSKLKSTEKKDTETQAIKKSDISSLEQISKKLFSLMGVDVKLTVSKDKENDALSVEIEAENEAGLLIGNKGRTLESIQLVLGMMLKNKTGEWKRVVVNIADWREKEEQRLKDLAAQASDRAKTTGEAQAIYNLSAGQRRIIHLFLSEEKGIETESKGEGRDRYLLVLPK</sequence>
<dbReference type="InterPro" id="IPR038008">
    <property type="entry name" value="Jag_KH"/>
</dbReference>
<dbReference type="GO" id="GO:0003723">
    <property type="term" value="F:RNA binding"/>
    <property type="evidence" value="ECO:0007669"/>
    <property type="project" value="InterPro"/>
</dbReference>
<dbReference type="Pfam" id="PF13083">
    <property type="entry name" value="KH_KhpA-B"/>
    <property type="match status" value="1"/>
</dbReference>
<dbReference type="InterPro" id="IPR036867">
    <property type="entry name" value="R3H_dom_sf"/>
</dbReference>
<dbReference type="Gene3D" id="3.30.300.20">
    <property type="match status" value="1"/>
</dbReference>
<gene>
    <name evidence="3" type="ORF">A2115_01070</name>
</gene>
<dbReference type="InterPro" id="IPR039247">
    <property type="entry name" value="KhpB"/>
</dbReference>
<dbReference type="Gene3D" id="3.30.1370.50">
    <property type="entry name" value="R3H-like domain"/>
    <property type="match status" value="1"/>
</dbReference>
<feature type="compositionally biased region" description="Polar residues" evidence="1">
    <location>
        <begin position="1"/>
        <end position="12"/>
    </location>
</feature>
<dbReference type="InterPro" id="IPR034079">
    <property type="entry name" value="R3H_KhpB"/>
</dbReference>
<dbReference type="CDD" id="cd02414">
    <property type="entry name" value="KH-II_Jag"/>
    <property type="match status" value="1"/>
</dbReference>
<accession>A0A1F7WIF4</accession>
<dbReference type="Pfam" id="PF01424">
    <property type="entry name" value="R3H"/>
    <property type="match status" value="1"/>
</dbReference>
<evidence type="ECO:0000313" key="3">
    <source>
        <dbReference type="EMBL" id="OGM02591.1"/>
    </source>
</evidence>
<dbReference type="InterPro" id="IPR001374">
    <property type="entry name" value="R3H_dom"/>
</dbReference>
<dbReference type="CDD" id="cd02644">
    <property type="entry name" value="R3H_jag"/>
    <property type="match status" value="1"/>
</dbReference>
<dbReference type="InterPro" id="IPR015946">
    <property type="entry name" value="KH_dom-like_a/b"/>
</dbReference>
<dbReference type="Proteomes" id="UP000176198">
    <property type="component" value="Unassembled WGS sequence"/>
</dbReference>
<name>A0A1F7WIF4_9BACT</name>
<dbReference type="PROSITE" id="PS51061">
    <property type="entry name" value="R3H"/>
    <property type="match status" value="1"/>
</dbReference>
<evidence type="ECO:0000313" key="4">
    <source>
        <dbReference type="Proteomes" id="UP000176198"/>
    </source>
</evidence>
<reference evidence="3 4" key="1">
    <citation type="journal article" date="2016" name="Nat. Commun.">
        <title>Thousands of microbial genomes shed light on interconnected biogeochemical processes in an aquifer system.</title>
        <authorList>
            <person name="Anantharaman K."/>
            <person name="Brown C.T."/>
            <person name="Hug L.A."/>
            <person name="Sharon I."/>
            <person name="Castelle C.J."/>
            <person name="Probst A.J."/>
            <person name="Thomas B.C."/>
            <person name="Singh A."/>
            <person name="Wilkins M.J."/>
            <person name="Karaoz U."/>
            <person name="Brodie E.L."/>
            <person name="Williams K.H."/>
            <person name="Hubbard S.S."/>
            <person name="Banfield J.F."/>
        </authorList>
    </citation>
    <scope>NUCLEOTIDE SEQUENCE [LARGE SCALE GENOMIC DNA]</scope>
</reference>
<dbReference type="EMBL" id="MGFJ01000019">
    <property type="protein sequence ID" value="OGM02591.1"/>
    <property type="molecule type" value="Genomic_DNA"/>
</dbReference>
<evidence type="ECO:0000256" key="1">
    <source>
        <dbReference type="SAM" id="MobiDB-lite"/>
    </source>
</evidence>
<dbReference type="STRING" id="1802471.A2115_01070"/>
<evidence type="ECO:0000259" key="2">
    <source>
        <dbReference type="PROSITE" id="PS51061"/>
    </source>
</evidence>
<dbReference type="AlphaFoldDB" id="A0A1F7WIF4"/>
<dbReference type="SMART" id="SM00393">
    <property type="entry name" value="R3H"/>
    <property type="match status" value="1"/>
</dbReference>
<organism evidence="3 4">
    <name type="scientific">Candidatus Woesebacteria bacterium GWA1_41_8</name>
    <dbReference type="NCBI Taxonomy" id="1802471"/>
    <lineage>
        <taxon>Bacteria</taxon>
        <taxon>Candidatus Woeseibacteriota</taxon>
    </lineage>
</organism>
<comment type="caution">
    <text evidence="3">The sequence shown here is derived from an EMBL/GenBank/DDBJ whole genome shotgun (WGS) entry which is preliminary data.</text>
</comment>
<proteinExistence type="predicted"/>
<dbReference type="PANTHER" id="PTHR35800">
    <property type="entry name" value="PROTEIN JAG"/>
    <property type="match status" value="1"/>
</dbReference>